<evidence type="ECO:0000313" key="3">
    <source>
        <dbReference type="Proteomes" id="UP001418796"/>
    </source>
</evidence>
<dbReference type="HAMAP" id="MF_01506">
    <property type="entry name" value="Tlp"/>
    <property type="match status" value="1"/>
</dbReference>
<dbReference type="InterPro" id="IPR017524">
    <property type="entry name" value="SASP_thioredoxin-like"/>
</dbReference>
<comment type="subcellular location">
    <subcellularLocation>
        <location evidence="1">Spore core</location>
    </subcellularLocation>
</comment>
<accession>A0ABU9VHG9</accession>
<dbReference type="Proteomes" id="UP001418796">
    <property type="component" value="Unassembled WGS sequence"/>
</dbReference>
<sequence>MANPDNRADNAKRISEIISNTEQKIHDTEDYMAAHDHQLDEHDKEDIINKNKRRETSIESLRHEIKDES</sequence>
<protein>
    <recommendedName>
        <fullName evidence="1">Small, acid-soluble spore protein Tlp</fullName>
    </recommendedName>
</protein>
<keyword evidence="3" id="KW-1185">Reference proteome</keyword>
<keyword evidence="1" id="KW-0749">Sporulation</keyword>
<dbReference type="NCBIfam" id="TIGR03090">
    <property type="entry name" value="SASP_tlp"/>
    <property type="match status" value="1"/>
</dbReference>
<name>A0ABU9VHG9_9BACI</name>
<reference evidence="2 3" key="1">
    <citation type="submission" date="2024-03" db="EMBL/GenBank/DDBJ databases">
        <title>Bacilli Hybrid Assemblies.</title>
        <authorList>
            <person name="Kovac J."/>
        </authorList>
    </citation>
    <scope>NUCLEOTIDE SEQUENCE [LARGE SCALE GENOMIC DNA]</scope>
    <source>
        <strain evidence="2 3">FSL R7-0666</strain>
    </source>
</reference>
<comment type="similarity">
    <text evidence="1">Belongs to the Tlp family.</text>
</comment>
<evidence type="ECO:0000256" key="1">
    <source>
        <dbReference type="HAMAP-Rule" id="MF_01506"/>
    </source>
</evidence>
<comment type="induction">
    <text evidence="1">Expressed only in the forespore compartment of sporulating cells.</text>
</comment>
<organism evidence="2 3">
    <name type="scientific">Alkalicoccobacillus gibsonii</name>
    <dbReference type="NCBI Taxonomy" id="79881"/>
    <lineage>
        <taxon>Bacteria</taxon>
        <taxon>Bacillati</taxon>
        <taxon>Bacillota</taxon>
        <taxon>Bacilli</taxon>
        <taxon>Bacillales</taxon>
        <taxon>Bacillaceae</taxon>
        <taxon>Alkalicoccobacillus</taxon>
    </lineage>
</organism>
<dbReference type="Pfam" id="PF19824">
    <property type="entry name" value="Tlp"/>
    <property type="match status" value="1"/>
</dbReference>
<proteinExistence type="evidence at transcript level"/>
<dbReference type="EMBL" id="JBCITK010000001">
    <property type="protein sequence ID" value="MEN0643357.1"/>
    <property type="molecule type" value="Genomic_DNA"/>
</dbReference>
<gene>
    <name evidence="1 2" type="primary">tlp</name>
    <name evidence="2" type="ORF">MKY91_09395</name>
</gene>
<evidence type="ECO:0000313" key="2">
    <source>
        <dbReference type="EMBL" id="MEN0643357.1"/>
    </source>
</evidence>
<dbReference type="RefSeq" id="WP_343130296.1">
    <property type="nucleotide sequence ID" value="NZ_JBCITK010000001.1"/>
</dbReference>
<comment type="caution">
    <text evidence="2">The sequence shown here is derived from an EMBL/GenBank/DDBJ whole genome shotgun (WGS) entry which is preliminary data.</text>
</comment>